<comment type="similarity">
    <text evidence="4">Belongs to the MobA family.</text>
</comment>
<dbReference type="InterPro" id="IPR052539">
    <property type="entry name" value="MGD_biosynthesis_adapter"/>
</dbReference>
<evidence type="ECO:0000256" key="1">
    <source>
        <dbReference type="ARBA" id="ARBA00022842"/>
    </source>
</evidence>
<dbReference type="Gene3D" id="3.90.550.10">
    <property type="entry name" value="Spore Coat Polysaccharide Biosynthesis Protein SpsA, Chain A"/>
    <property type="match status" value="1"/>
</dbReference>
<feature type="binding site" evidence="4">
    <location>
        <position position="50"/>
    </location>
    <ligand>
        <name>GTP</name>
        <dbReference type="ChEBI" id="CHEBI:37565"/>
    </ligand>
</feature>
<dbReference type="CDD" id="cd03116">
    <property type="entry name" value="MobB"/>
    <property type="match status" value="1"/>
</dbReference>
<dbReference type="RefSeq" id="WP_111403644.1">
    <property type="nucleotide sequence ID" value="NZ_QEPN01000007.1"/>
</dbReference>
<keyword evidence="4" id="KW-0479">Metal-binding</keyword>
<dbReference type="EMBL" id="QEPN01000007">
    <property type="protein sequence ID" value="RDE70552.1"/>
    <property type="molecule type" value="Genomic_DNA"/>
</dbReference>
<comment type="cofactor">
    <cofactor evidence="4">
        <name>Mg(2+)</name>
        <dbReference type="ChEBI" id="CHEBI:18420"/>
    </cofactor>
</comment>
<evidence type="ECO:0000313" key="7">
    <source>
        <dbReference type="EMBL" id="RDE70552.1"/>
    </source>
</evidence>
<dbReference type="GO" id="GO:0006777">
    <property type="term" value="P:Mo-molybdopterin cofactor biosynthetic process"/>
    <property type="evidence" value="ECO:0007669"/>
    <property type="project" value="UniProtKB-KW"/>
</dbReference>
<dbReference type="Pfam" id="PF12804">
    <property type="entry name" value="NTP_transf_3"/>
    <property type="match status" value="1"/>
</dbReference>
<dbReference type="SUPFAM" id="SSF52540">
    <property type="entry name" value="P-loop containing nucleoside triphosphate hydrolases"/>
    <property type="match status" value="1"/>
</dbReference>
<feature type="domain" description="MobA-like NTP transferase" evidence="6">
    <location>
        <begin position="6"/>
        <end position="159"/>
    </location>
</feature>
<feature type="binding site" evidence="4">
    <location>
        <position position="22"/>
    </location>
    <ligand>
        <name>GTP</name>
        <dbReference type="ChEBI" id="CHEBI:37565"/>
    </ligand>
</feature>
<dbReference type="HAMAP" id="MF_00316">
    <property type="entry name" value="MobA"/>
    <property type="match status" value="1"/>
</dbReference>
<comment type="domain">
    <text evidence="4">The N-terminal domain determines nucleotide recognition and specific binding, while the C-terminal domain determines the specific binding to the target protein.</text>
</comment>
<comment type="caution">
    <text evidence="7">The sequence shown here is derived from an EMBL/GenBank/DDBJ whole genome shotgun (WGS) entry which is preliminary data.</text>
</comment>
<dbReference type="NCBIfam" id="TIGR02665">
    <property type="entry name" value="molyb_mobA"/>
    <property type="match status" value="1"/>
</dbReference>
<evidence type="ECO:0000256" key="3">
    <source>
        <dbReference type="ARBA" id="ARBA00023150"/>
    </source>
</evidence>
<evidence type="ECO:0000259" key="6">
    <source>
        <dbReference type="Pfam" id="PF12804"/>
    </source>
</evidence>
<dbReference type="GO" id="GO:0005737">
    <property type="term" value="C:cytoplasm"/>
    <property type="evidence" value="ECO:0007669"/>
    <property type="project" value="UniProtKB-SubCell"/>
</dbReference>
<dbReference type="AlphaFoldDB" id="A0A369YB57"/>
<dbReference type="Pfam" id="PF03205">
    <property type="entry name" value="MobB"/>
    <property type="match status" value="1"/>
</dbReference>
<feature type="binding site" evidence="4">
    <location>
        <position position="70"/>
    </location>
    <ligand>
        <name>GTP</name>
        <dbReference type="ChEBI" id="CHEBI:37565"/>
    </ligand>
</feature>
<keyword evidence="4 7" id="KW-0808">Transferase</keyword>
<dbReference type="Gene3D" id="3.40.50.300">
    <property type="entry name" value="P-loop containing nucleotide triphosphate hydrolases"/>
    <property type="match status" value="1"/>
</dbReference>
<comment type="subunit">
    <text evidence="4">Monomer.</text>
</comment>
<name>A0A369YB57_9PAST</name>
<keyword evidence="2 4" id="KW-0342">GTP-binding</keyword>
<reference evidence="7 8" key="1">
    <citation type="submission" date="2018-05" db="EMBL/GenBank/DDBJ databases">
        <title>Draft Genome Sequences for a Diverse set of 7 Haemophilus Species.</title>
        <authorList>
            <person name="Nichols M."/>
            <person name="Topaz N."/>
            <person name="Wang X."/>
            <person name="Wang X."/>
            <person name="Boxrud D."/>
        </authorList>
    </citation>
    <scope>NUCLEOTIDE SEQUENCE [LARGE SCALE GENOMIC DNA]</scope>
    <source>
        <strain evidence="7 8">C2002001239</strain>
    </source>
</reference>
<keyword evidence="1 4" id="KW-0460">Magnesium</keyword>
<dbReference type="InterPro" id="IPR029044">
    <property type="entry name" value="Nucleotide-diphossugar_trans"/>
</dbReference>
<feature type="binding site" evidence="4">
    <location>
        <position position="100"/>
    </location>
    <ligand>
        <name>GTP</name>
        <dbReference type="ChEBI" id="CHEBI:37565"/>
    </ligand>
</feature>
<dbReference type="GO" id="GO:0005525">
    <property type="term" value="F:GTP binding"/>
    <property type="evidence" value="ECO:0007669"/>
    <property type="project" value="UniProtKB-UniRule"/>
</dbReference>
<dbReference type="InterPro" id="IPR013482">
    <property type="entry name" value="Molybde_CF_guanTrfase"/>
</dbReference>
<dbReference type="EC" id="2.7.7.77" evidence="4"/>
<feature type="binding site" evidence="4">
    <location>
        <begin position="9"/>
        <end position="11"/>
    </location>
    <ligand>
        <name>GTP</name>
        <dbReference type="ChEBI" id="CHEBI:37565"/>
    </ligand>
</feature>
<feature type="binding site" evidence="4">
    <location>
        <position position="100"/>
    </location>
    <ligand>
        <name>Mg(2+)</name>
        <dbReference type="ChEBI" id="CHEBI:18420"/>
    </ligand>
</feature>
<protein>
    <recommendedName>
        <fullName evidence="4">Molybdenum cofactor guanylyltransferase</fullName>
        <shortName evidence="4">MoCo guanylyltransferase</shortName>
        <ecNumber evidence="4">2.7.7.77</ecNumber>
    </recommendedName>
    <alternativeName>
        <fullName evidence="4">GTP:molybdopterin guanylyltransferase</fullName>
    </alternativeName>
    <alternativeName>
        <fullName evidence="4">Mo-MPT guanylyltransferase</fullName>
    </alternativeName>
    <alternativeName>
        <fullName evidence="4">Molybdopterin guanylyltransferase</fullName>
    </alternativeName>
    <alternativeName>
        <fullName evidence="4">Molybdopterin-guanine dinucleotide synthase</fullName>
        <shortName evidence="4">MGD synthase</shortName>
    </alternativeName>
</protein>
<dbReference type="NCBIfam" id="TIGR00176">
    <property type="entry name" value="mobB"/>
    <property type="match status" value="1"/>
</dbReference>
<dbReference type="PANTHER" id="PTHR40072:SF1">
    <property type="entry name" value="MOLYBDOPTERIN-GUANINE DINUCLEOTIDE BIOSYNTHESIS ADAPTER PROTEIN"/>
    <property type="match status" value="1"/>
</dbReference>
<comment type="catalytic activity">
    <reaction evidence="4">
        <text>Mo-molybdopterin + GTP + H(+) = Mo-molybdopterin guanine dinucleotide + diphosphate</text>
        <dbReference type="Rhea" id="RHEA:34243"/>
        <dbReference type="ChEBI" id="CHEBI:15378"/>
        <dbReference type="ChEBI" id="CHEBI:33019"/>
        <dbReference type="ChEBI" id="CHEBI:37565"/>
        <dbReference type="ChEBI" id="CHEBI:71302"/>
        <dbReference type="ChEBI" id="CHEBI:71310"/>
        <dbReference type="EC" id="2.7.7.77"/>
    </reaction>
</comment>
<organism evidence="7 8">
    <name type="scientific">Haemophilus sputorum</name>
    <dbReference type="NCBI Taxonomy" id="1078480"/>
    <lineage>
        <taxon>Bacteria</taxon>
        <taxon>Pseudomonadati</taxon>
        <taxon>Pseudomonadota</taxon>
        <taxon>Gammaproteobacteria</taxon>
        <taxon>Pasteurellales</taxon>
        <taxon>Pasteurellaceae</taxon>
        <taxon>Haemophilus</taxon>
    </lineage>
</organism>
<keyword evidence="4" id="KW-0547">Nucleotide-binding</keyword>
<dbReference type="InterPro" id="IPR025877">
    <property type="entry name" value="MobA-like_NTP_Trfase"/>
</dbReference>
<dbReference type="NCBIfam" id="NF011057">
    <property type="entry name" value="PRK14489.1-2"/>
    <property type="match status" value="1"/>
</dbReference>
<dbReference type="InterPro" id="IPR027417">
    <property type="entry name" value="P-loop_NTPase"/>
</dbReference>
<evidence type="ECO:0000256" key="2">
    <source>
        <dbReference type="ARBA" id="ARBA00023134"/>
    </source>
</evidence>
<sequence>MHHISAVILAGGKARRMHGVEKGLQLLHGKPLISHILSHLSPQINDIWLNINRSESEYQRLFPTYPRFQDELPYFQGALSGMLSAFAKIPADYLLFVPCDSPYLPENLLHKLSTALRINNAQIAYAHDGDRPHPTFALLHRDVVPALQAYLNSGERRLFYFFKTQYSVAVDFSEQPEAFQNFNTLDDLALAAQPKSAPKILGITGYSGTGKTTLLEKLLPKLTACGLKVGLIKHSHHNIETDKPGKDSYRLRQAGANPTMVVCDQRWALMCETPAEQAVDFQQFIAKFEHVDLVLVEGFKHEAMAKLQLHRQAIEKPLPELDEWTIATATDYPLERENLLDINNIEQIAEFVKNYVKQ</sequence>
<accession>A0A369YB57</accession>
<dbReference type="SUPFAM" id="SSF53448">
    <property type="entry name" value="Nucleotide-diphospho-sugar transferases"/>
    <property type="match status" value="1"/>
</dbReference>
<dbReference type="GO" id="GO:0046872">
    <property type="term" value="F:metal ion binding"/>
    <property type="evidence" value="ECO:0007669"/>
    <property type="project" value="UniProtKB-KW"/>
</dbReference>
<dbReference type="STRING" id="1035839.GCA_000238795_01706"/>
<comment type="function">
    <text evidence="4">Transfers a GMP moiety from GTP to Mo-molybdopterin (Mo-MPT) cofactor (Moco or molybdenum cofactor) to form Mo-molybdopterin guanine dinucleotide (Mo-MGD) cofactor.</text>
</comment>
<keyword evidence="7" id="KW-0548">Nucleotidyltransferase</keyword>
<keyword evidence="4" id="KW-0963">Cytoplasm</keyword>
<dbReference type="PANTHER" id="PTHR40072">
    <property type="entry name" value="MOLYBDOPTERIN-GUANINE DINUCLEOTIDE BIOSYNTHESIS ADAPTER PROTEIN-RELATED"/>
    <property type="match status" value="1"/>
</dbReference>
<evidence type="ECO:0000256" key="4">
    <source>
        <dbReference type="HAMAP-Rule" id="MF_00316"/>
    </source>
</evidence>
<evidence type="ECO:0000259" key="5">
    <source>
        <dbReference type="Pfam" id="PF03205"/>
    </source>
</evidence>
<gene>
    <name evidence="4" type="primary">mobA</name>
    <name evidence="7" type="ORF">DPV93_08470</name>
</gene>
<dbReference type="GO" id="GO:0061603">
    <property type="term" value="F:molybdenum cofactor guanylyltransferase activity"/>
    <property type="evidence" value="ECO:0007669"/>
    <property type="project" value="UniProtKB-EC"/>
</dbReference>
<feature type="domain" description="Molybdopterin-guanine dinucleotide biosynthesis protein B (MobB)" evidence="5">
    <location>
        <begin position="200"/>
        <end position="331"/>
    </location>
</feature>
<dbReference type="Proteomes" id="UP000253872">
    <property type="component" value="Unassembled WGS sequence"/>
</dbReference>
<dbReference type="CDD" id="cd02503">
    <property type="entry name" value="MobA"/>
    <property type="match status" value="1"/>
</dbReference>
<comment type="subcellular location">
    <subcellularLocation>
        <location evidence="4">Cytoplasm</location>
    </subcellularLocation>
</comment>
<evidence type="ECO:0000313" key="8">
    <source>
        <dbReference type="Proteomes" id="UP000253872"/>
    </source>
</evidence>
<keyword evidence="3 4" id="KW-0501">Molybdenum cofactor biosynthesis</keyword>
<proteinExistence type="inferred from homology"/>
<dbReference type="InterPro" id="IPR004435">
    <property type="entry name" value="MobB_dom"/>
</dbReference>